<dbReference type="Proteomes" id="UP000178912">
    <property type="component" value="Unassembled WGS sequence"/>
</dbReference>
<keyword evidence="3" id="KW-1185">Reference proteome</keyword>
<feature type="region of interest" description="Disordered" evidence="1">
    <location>
        <begin position="1"/>
        <end position="28"/>
    </location>
</feature>
<accession>A0A1E1KR85</accession>
<organism evidence="2 3">
    <name type="scientific">Rhynchosporium agropyri</name>
    <dbReference type="NCBI Taxonomy" id="914238"/>
    <lineage>
        <taxon>Eukaryota</taxon>
        <taxon>Fungi</taxon>
        <taxon>Dikarya</taxon>
        <taxon>Ascomycota</taxon>
        <taxon>Pezizomycotina</taxon>
        <taxon>Leotiomycetes</taxon>
        <taxon>Helotiales</taxon>
        <taxon>Ploettnerulaceae</taxon>
        <taxon>Rhynchosporium</taxon>
    </lineage>
</organism>
<protein>
    <submittedName>
        <fullName evidence="2">Uncharacterized protein</fullName>
    </submittedName>
</protein>
<dbReference type="AlphaFoldDB" id="A0A1E1KR85"/>
<reference evidence="3" key="1">
    <citation type="submission" date="2016-03" db="EMBL/GenBank/DDBJ databases">
        <authorList>
            <person name="Guldener U."/>
        </authorList>
    </citation>
    <scope>NUCLEOTIDE SEQUENCE [LARGE SCALE GENOMIC DNA]</scope>
    <source>
        <strain evidence="3">04CH-RAC-A.6.1</strain>
    </source>
</reference>
<proteinExistence type="predicted"/>
<sequence>MIRQMLVGGPLVHSETETENQPPSKEGNGTAVLLVSILILGIYISGGQEAISPHISCKHAITKATLSWSDTTQSKVGSQGSLKSACKVRSEGFHDSEDISDYIKPRVQIQ</sequence>
<gene>
    <name evidence="2" type="ORF">RAG0_08528</name>
</gene>
<evidence type="ECO:0000256" key="1">
    <source>
        <dbReference type="SAM" id="MobiDB-lite"/>
    </source>
</evidence>
<evidence type="ECO:0000313" key="3">
    <source>
        <dbReference type="Proteomes" id="UP000178912"/>
    </source>
</evidence>
<evidence type="ECO:0000313" key="2">
    <source>
        <dbReference type="EMBL" id="CZT00516.1"/>
    </source>
</evidence>
<name>A0A1E1KR85_9HELO</name>
<dbReference type="EMBL" id="FJUX01000046">
    <property type="protein sequence ID" value="CZT00516.1"/>
    <property type="molecule type" value="Genomic_DNA"/>
</dbReference>